<feature type="compositionally biased region" description="Low complexity" evidence="6">
    <location>
        <begin position="464"/>
        <end position="473"/>
    </location>
</feature>
<feature type="coiled-coil region" evidence="5">
    <location>
        <begin position="86"/>
        <end position="113"/>
    </location>
</feature>
<feature type="domain" description="Trafficking kinesin-binding protein C-terminal" evidence="7">
    <location>
        <begin position="361"/>
        <end position="518"/>
    </location>
</feature>
<evidence type="ECO:0000256" key="5">
    <source>
        <dbReference type="SAM" id="Coils"/>
    </source>
</evidence>
<feature type="compositionally biased region" description="Acidic residues" evidence="6">
    <location>
        <begin position="20"/>
        <end position="29"/>
    </location>
</feature>
<reference evidence="10" key="2">
    <citation type="submission" date="2025-08" db="UniProtKB">
        <authorList>
            <consortium name="RefSeq"/>
        </authorList>
    </citation>
    <scope>IDENTIFICATION</scope>
    <source>
        <tissue evidence="10">Blood</tissue>
    </source>
</reference>
<dbReference type="PANTHER" id="PTHR15751:SF14">
    <property type="entry name" value="HUNTINGTIN-ASSOCIATED PROTEIN 1"/>
    <property type="match status" value="1"/>
</dbReference>
<dbReference type="KEGG" id="ipu:108270845"/>
<feature type="compositionally biased region" description="Low complexity" evidence="6">
    <location>
        <begin position="366"/>
        <end position="394"/>
    </location>
</feature>
<dbReference type="GO" id="GO:0098957">
    <property type="term" value="P:anterograde axonal transport of mitochondrion"/>
    <property type="evidence" value="ECO:0007669"/>
    <property type="project" value="TreeGrafter"/>
</dbReference>
<feature type="region of interest" description="Disordered" evidence="6">
    <location>
        <begin position="1"/>
        <end position="32"/>
    </location>
</feature>
<dbReference type="GO" id="GO:0047496">
    <property type="term" value="P:vesicle transport along microtubule"/>
    <property type="evidence" value="ECO:0007669"/>
    <property type="project" value="TreeGrafter"/>
</dbReference>
<feature type="coiled-coil region" evidence="5">
    <location>
        <begin position="155"/>
        <end position="182"/>
    </location>
</feature>
<gene>
    <name evidence="10" type="primary">hap1</name>
</gene>
<evidence type="ECO:0000313" key="10">
    <source>
        <dbReference type="RefSeq" id="XP_017333299.1"/>
    </source>
</evidence>
<dbReference type="OrthoDB" id="10067624at2759"/>
<dbReference type="GeneID" id="108270845"/>
<dbReference type="GO" id="GO:0031410">
    <property type="term" value="C:cytoplasmic vesicle"/>
    <property type="evidence" value="ECO:0007669"/>
    <property type="project" value="TreeGrafter"/>
</dbReference>
<evidence type="ECO:0000313" key="9">
    <source>
        <dbReference type="Proteomes" id="UP000221080"/>
    </source>
</evidence>
<evidence type="ECO:0000256" key="2">
    <source>
        <dbReference type="ARBA" id="ARBA00007007"/>
    </source>
</evidence>
<dbReference type="RefSeq" id="XP_017333299.1">
    <property type="nucleotide sequence ID" value="XM_017477810.3"/>
</dbReference>
<dbReference type="Pfam" id="PF04849">
    <property type="entry name" value="HAP1_N"/>
    <property type="match status" value="1"/>
</dbReference>
<protein>
    <submittedName>
        <fullName evidence="10">Trafficking kinesin-binding protein 1 isoform X1</fullName>
    </submittedName>
</protein>
<dbReference type="SMART" id="SM01423">
    <property type="entry name" value="Milton"/>
    <property type="match status" value="1"/>
</dbReference>
<accession>A0A2D0RS20</accession>
<dbReference type="Pfam" id="PF12448">
    <property type="entry name" value="Milton"/>
    <property type="match status" value="1"/>
</dbReference>
<dbReference type="InterPro" id="IPR022154">
    <property type="entry name" value="TRAK1/2_C"/>
</dbReference>
<feature type="region of interest" description="Disordered" evidence="6">
    <location>
        <begin position="463"/>
        <end position="502"/>
    </location>
</feature>
<dbReference type="GO" id="GO:0005739">
    <property type="term" value="C:mitochondrion"/>
    <property type="evidence" value="ECO:0007669"/>
    <property type="project" value="UniProtKB-SubCell"/>
</dbReference>
<feature type="coiled-coil region" evidence="5">
    <location>
        <begin position="236"/>
        <end position="298"/>
    </location>
</feature>
<evidence type="ECO:0000256" key="4">
    <source>
        <dbReference type="ARBA" id="ARBA00023128"/>
    </source>
</evidence>
<reference evidence="9" key="1">
    <citation type="journal article" date="2016" name="Nat. Commun.">
        <title>The channel catfish genome sequence provides insights into the evolution of scale formation in teleosts.</title>
        <authorList>
            <person name="Liu Z."/>
            <person name="Liu S."/>
            <person name="Yao J."/>
            <person name="Bao L."/>
            <person name="Zhang J."/>
            <person name="Li Y."/>
            <person name="Jiang C."/>
            <person name="Sun L."/>
            <person name="Wang R."/>
            <person name="Zhang Y."/>
            <person name="Zhou T."/>
            <person name="Zeng Q."/>
            <person name="Fu Q."/>
            <person name="Gao S."/>
            <person name="Li N."/>
            <person name="Koren S."/>
            <person name="Jiang Y."/>
            <person name="Zimin A."/>
            <person name="Xu P."/>
            <person name="Phillippy A.M."/>
            <person name="Geng X."/>
            <person name="Song L."/>
            <person name="Sun F."/>
            <person name="Li C."/>
            <person name="Wang X."/>
            <person name="Chen A."/>
            <person name="Jin Y."/>
            <person name="Yuan Z."/>
            <person name="Yang Y."/>
            <person name="Tan S."/>
            <person name="Peatman E."/>
            <person name="Lu J."/>
            <person name="Qin Z."/>
            <person name="Dunham R."/>
            <person name="Li Z."/>
            <person name="Sonstegard T."/>
            <person name="Feng J."/>
            <person name="Danzmann R.G."/>
            <person name="Schroeder S."/>
            <person name="Scheffler B."/>
            <person name="Duke M.V."/>
            <person name="Ballard L."/>
            <person name="Kucuktas H."/>
            <person name="Kaltenboeck L."/>
            <person name="Liu H."/>
            <person name="Armbruster J."/>
            <person name="Xie Y."/>
            <person name="Kirby M.L."/>
            <person name="Tian Y."/>
            <person name="Flanagan M.E."/>
            <person name="Mu W."/>
            <person name="Waldbieser G.C."/>
        </authorList>
    </citation>
    <scope>NUCLEOTIDE SEQUENCE [LARGE SCALE GENOMIC DNA]</scope>
    <source>
        <strain evidence="9">SDA103</strain>
    </source>
</reference>
<dbReference type="GO" id="GO:0005102">
    <property type="term" value="F:signaling receptor binding"/>
    <property type="evidence" value="ECO:0007669"/>
    <property type="project" value="TreeGrafter"/>
</dbReference>
<dbReference type="STRING" id="7998.ENSIPUP00000018401"/>
<organism evidence="9 10">
    <name type="scientific">Ictalurus punctatus</name>
    <name type="common">Channel catfish</name>
    <name type="synonym">Silurus punctatus</name>
    <dbReference type="NCBI Taxonomy" id="7998"/>
    <lineage>
        <taxon>Eukaryota</taxon>
        <taxon>Metazoa</taxon>
        <taxon>Chordata</taxon>
        <taxon>Craniata</taxon>
        <taxon>Vertebrata</taxon>
        <taxon>Euteleostomi</taxon>
        <taxon>Actinopterygii</taxon>
        <taxon>Neopterygii</taxon>
        <taxon>Teleostei</taxon>
        <taxon>Ostariophysi</taxon>
        <taxon>Siluriformes</taxon>
        <taxon>Ictaluridae</taxon>
        <taxon>Ictalurus</taxon>
    </lineage>
</organism>
<dbReference type="SMART" id="SM01424">
    <property type="entry name" value="HAP1_N"/>
    <property type="match status" value="1"/>
</dbReference>
<dbReference type="Proteomes" id="UP000221080">
    <property type="component" value="Chromosome 10"/>
</dbReference>
<feature type="compositionally biased region" description="Polar residues" evidence="6">
    <location>
        <begin position="474"/>
        <end position="488"/>
    </location>
</feature>
<evidence type="ECO:0000256" key="6">
    <source>
        <dbReference type="SAM" id="MobiDB-lite"/>
    </source>
</evidence>
<feature type="domain" description="HAP1 N-terminal" evidence="8">
    <location>
        <begin position="12"/>
        <end position="298"/>
    </location>
</feature>
<evidence type="ECO:0000256" key="3">
    <source>
        <dbReference type="ARBA" id="ARBA00023054"/>
    </source>
</evidence>
<dbReference type="GO" id="GO:0006605">
    <property type="term" value="P:protein targeting"/>
    <property type="evidence" value="ECO:0007669"/>
    <property type="project" value="TreeGrafter"/>
</dbReference>
<keyword evidence="3 5" id="KW-0175">Coiled coil</keyword>
<evidence type="ECO:0000256" key="1">
    <source>
        <dbReference type="ARBA" id="ARBA00004173"/>
    </source>
</evidence>
<evidence type="ECO:0000259" key="7">
    <source>
        <dbReference type="SMART" id="SM01423"/>
    </source>
</evidence>
<dbReference type="GO" id="GO:1904115">
    <property type="term" value="C:axon cytoplasm"/>
    <property type="evidence" value="ECO:0007669"/>
    <property type="project" value="GOC"/>
</dbReference>
<dbReference type="PANTHER" id="PTHR15751">
    <property type="entry name" value="TRAFFICKING KINESIN-BINDING PROTEIN"/>
    <property type="match status" value="1"/>
</dbReference>
<dbReference type="GO" id="GO:0048311">
    <property type="term" value="P:mitochondrion distribution"/>
    <property type="evidence" value="ECO:0007669"/>
    <property type="project" value="TreeGrafter"/>
</dbReference>
<feature type="region of interest" description="Disordered" evidence="6">
    <location>
        <begin position="366"/>
        <end position="430"/>
    </location>
</feature>
<feature type="compositionally biased region" description="Polar residues" evidence="6">
    <location>
        <begin position="406"/>
        <end position="415"/>
    </location>
</feature>
<feature type="compositionally biased region" description="Low complexity" evidence="6">
    <location>
        <begin position="489"/>
        <end position="502"/>
    </location>
</feature>
<dbReference type="AlphaFoldDB" id="A0A2D0RS20"/>
<proteinExistence type="inferred from homology"/>
<dbReference type="GO" id="GO:0022008">
    <property type="term" value="P:neurogenesis"/>
    <property type="evidence" value="ECO:0007669"/>
    <property type="project" value="TreeGrafter"/>
</dbReference>
<keyword evidence="9" id="KW-1185">Reference proteome</keyword>
<dbReference type="GO" id="GO:0030425">
    <property type="term" value="C:dendrite"/>
    <property type="evidence" value="ECO:0007669"/>
    <property type="project" value="TreeGrafter"/>
</dbReference>
<name>A0A2D0RS20_ICTPU</name>
<dbReference type="CTD" id="9001"/>
<sequence>MEVWSSSGREESERESSISQDEEDEEEQEQSTNGLCRELVKVLCAERVGQVTKTYRDIEAVTHLLEEKERDLELAARIGQSLLKQNKSLTERNELLDEQLEVAKEEIAQLRHELSMRDDLLQLYAGTEEMEAAAQSLSPIRRNESSSSLSNYVHYDFLQTKLKSLEEENLKLRTVADELTSETSSYEEQEQQLMIVCVEELSSANKQVVAVSEELARKVEDSFRQQEEISSLLGQVVDLQQRCKVLIRENEELTQHLNTSRESQSQLKTELKDLKERYSECEDMLQEAREDIKNLRNKSLPNSTVQRYSSLAAVFPMDSIAAEIEGTFRKGLDSPAPSEYRTHPWRVFETVKVANQVARLRFRCHSPQVPSSSPNSSQSSPTGTPGTSYYGSDSVSVNLEDKPHSITPSQEQSLVESKRLGQPGRPGGQDLEEALRSLSARQKSHSSDRPFFDVERERKLRALGGSSAGDSSGFLTPNDSLESTGTNYSGSSQHSSASSRSQSYLPERLQIVKPLEGSVTLHHWQQLAKPNLGGILLPRPGILTKDFRELDVDVQQVYSLNDFEEDEPNWSKLHNPIHIPTVTSSGSNFPHTCPTHTITNSQILHPSVLLSSLSTSFQPHNLSTSGSSEHVRTLPDHQHGFSHRPAMNTTPTLSLIQLLQERGISASTQPSLPPILRPSTSTLAALNDKERDGGRRGVNQQRRNIFSFNLVDKLQCLGLHKVIARGLIGSGKMEGDPRHPPPTQH</sequence>
<dbReference type="InterPro" id="IPR051946">
    <property type="entry name" value="Intracell_Traff-Reg"/>
</dbReference>
<comment type="similarity">
    <text evidence="2">Belongs to the milton family.</text>
</comment>
<dbReference type="GO" id="GO:0017022">
    <property type="term" value="F:myosin binding"/>
    <property type="evidence" value="ECO:0007669"/>
    <property type="project" value="TreeGrafter"/>
</dbReference>
<keyword evidence="4" id="KW-0496">Mitochondrion</keyword>
<dbReference type="GO" id="GO:0048011">
    <property type="term" value="P:neurotrophin TRK receptor signaling pathway"/>
    <property type="evidence" value="ECO:0007669"/>
    <property type="project" value="TreeGrafter"/>
</dbReference>
<evidence type="ECO:0000259" key="8">
    <source>
        <dbReference type="SMART" id="SM01424"/>
    </source>
</evidence>
<dbReference type="InterPro" id="IPR006933">
    <property type="entry name" value="HAP1_N"/>
</dbReference>
<comment type="subcellular location">
    <subcellularLocation>
        <location evidence="1">Mitochondrion</location>
    </subcellularLocation>
</comment>